<dbReference type="OMA" id="GIIIFEI"/>
<feature type="region of interest" description="Disordered" evidence="6">
    <location>
        <begin position="1"/>
        <end position="49"/>
    </location>
</feature>
<keyword evidence="10" id="KW-1185">Reference proteome</keyword>
<feature type="region of interest" description="Disordered" evidence="6">
    <location>
        <begin position="585"/>
        <end position="607"/>
    </location>
</feature>
<evidence type="ECO:0000256" key="7">
    <source>
        <dbReference type="SAM" id="Phobius"/>
    </source>
</evidence>
<keyword evidence="5 7" id="KW-0472">Membrane</keyword>
<feature type="transmembrane region" description="Helical" evidence="7">
    <location>
        <begin position="262"/>
        <end position="285"/>
    </location>
</feature>
<dbReference type="CDD" id="cd17502">
    <property type="entry name" value="MFS_Azr1_MDR_like"/>
    <property type="match status" value="1"/>
</dbReference>
<feature type="transmembrane region" description="Helical" evidence="7">
    <location>
        <begin position="291"/>
        <end position="313"/>
    </location>
</feature>
<feature type="transmembrane region" description="Helical" evidence="7">
    <location>
        <begin position="421"/>
        <end position="440"/>
    </location>
</feature>
<evidence type="ECO:0000256" key="4">
    <source>
        <dbReference type="ARBA" id="ARBA00022989"/>
    </source>
</evidence>
<dbReference type="PROSITE" id="PS50850">
    <property type="entry name" value="MFS"/>
    <property type="match status" value="1"/>
</dbReference>
<dbReference type="AlphaFoldDB" id="A0A642UVP8"/>
<keyword evidence="4 7" id="KW-1133">Transmembrane helix</keyword>
<dbReference type="SUPFAM" id="SSF103473">
    <property type="entry name" value="MFS general substrate transporter"/>
    <property type="match status" value="1"/>
</dbReference>
<dbReference type="EMBL" id="SWFT01000082">
    <property type="protein sequence ID" value="KAA8902755.1"/>
    <property type="molecule type" value="Genomic_DNA"/>
</dbReference>
<sequence>MGMVSETEHTSEPKLSSSEEYQSSLLKPSHSSHSCKDDEKSDAPKKYFESDAGDGTRAVDQYLHGPRLILTFVSCVLSLFLSALDQTIVSTILGEVGQVFHEYDKVIWLTSAFLLPMACLIPSYGKLSLAFGRKWTLVGGIVIFEVGSLVAALAKNMDMLIGARVIQGVGAGTIQTSVTIILTESVPISRRPLSFILIGVTFTIASVLGPFIGGAFANNVSWRWCFYINLPIGGAALAVLVVSFRPPPPTGSLKVKLGRIDFIGTFFLTVSTVLLLLAISFGGVAFPWRSAAVICCFVIGGVMGIVFAVWNFVWSKHPLIIVENLTIVPVLAAALSAAFNFGFFMALVTFLAIYFQMIYDASPWQTGLYLLPLVISVVVSSMANGMFLRNIRRIKITMMFSSICGPIGCGILLLLGPKKDIGQLIGLLIPAGISIGLQFQSSLISAQISAPNNVEGSVIQVTTFLSFVKTFMGALAINISQLIFQNTGLSSYNSFVRTFDPSSPEYQTLSRYPGKSILSSPTAMNSLPEPLRQSVKLIFIDALHNVFYFSLAMSIVALIASVFTTNKKVPKDDEVQMELEEEIEELEHDDVASTVQQTNSVPVEPPK</sequence>
<evidence type="ECO:0000259" key="8">
    <source>
        <dbReference type="PROSITE" id="PS50850"/>
    </source>
</evidence>
<keyword evidence="3 7" id="KW-0812">Transmembrane</keyword>
<feature type="transmembrane region" description="Helical" evidence="7">
    <location>
        <begin position="325"/>
        <end position="355"/>
    </location>
</feature>
<dbReference type="Proteomes" id="UP000449547">
    <property type="component" value="Unassembled WGS sequence"/>
</dbReference>
<dbReference type="GO" id="GO:0022857">
    <property type="term" value="F:transmembrane transporter activity"/>
    <property type="evidence" value="ECO:0007669"/>
    <property type="project" value="InterPro"/>
</dbReference>
<accession>A0A642UVP8</accession>
<dbReference type="PANTHER" id="PTHR23501">
    <property type="entry name" value="MAJOR FACILITATOR SUPERFAMILY"/>
    <property type="match status" value="1"/>
</dbReference>
<feature type="compositionally biased region" description="Basic and acidic residues" evidence="6">
    <location>
        <begin position="1"/>
        <end position="12"/>
    </location>
</feature>
<dbReference type="InterPro" id="IPR005829">
    <property type="entry name" value="Sugar_transporter_CS"/>
</dbReference>
<name>A0A642UVP8_DIURU</name>
<feature type="transmembrane region" description="Helical" evidence="7">
    <location>
        <begin position="160"/>
        <end position="183"/>
    </location>
</feature>
<evidence type="ECO:0000256" key="1">
    <source>
        <dbReference type="ARBA" id="ARBA00004141"/>
    </source>
</evidence>
<protein>
    <recommendedName>
        <fullName evidence="8">Major facilitator superfamily (MFS) profile domain-containing protein</fullName>
    </recommendedName>
</protein>
<evidence type="ECO:0000256" key="2">
    <source>
        <dbReference type="ARBA" id="ARBA00008335"/>
    </source>
</evidence>
<dbReference type="RefSeq" id="XP_034012503.1">
    <property type="nucleotide sequence ID" value="XM_034155326.1"/>
</dbReference>
<proteinExistence type="inferred from homology"/>
<feature type="transmembrane region" description="Helical" evidence="7">
    <location>
        <begin position="461"/>
        <end position="484"/>
    </location>
</feature>
<comment type="subcellular location">
    <subcellularLocation>
        <location evidence="1">Membrane</location>
        <topology evidence="1">Multi-pass membrane protein</topology>
    </subcellularLocation>
</comment>
<feature type="compositionally biased region" description="Low complexity" evidence="6">
    <location>
        <begin position="15"/>
        <end position="32"/>
    </location>
</feature>
<feature type="transmembrane region" description="Helical" evidence="7">
    <location>
        <begin position="396"/>
        <end position="415"/>
    </location>
</feature>
<dbReference type="Gene3D" id="1.20.1720.10">
    <property type="entry name" value="Multidrug resistance protein D"/>
    <property type="match status" value="1"/>
</dbReference>
<evidence type="ECO:0000256" key="3">
    <source>
        <dbReference type="ARBA" id="ARBA00022692"/>
    </source>
</evidence>
<feature type="transmembrane region" description="Helical" evidence="7">
    <location>
        <begin position="546"/>
        <end position="564"/>
    </location>
</feature>
<dbReference type="PROSITE" id="PS00217">
    <property type="entry name" value="SUGAR_TRANSPORT_2"/>
    <property type="match status" value="1"/>
</dbReference>
<evidence type="ECO:0000256" key="5">
    <source>
        <dbReference type="ARBA" id="ARBA00023136"/>
    </source>
</evidence>
<dbReference type="VEuPathDB" id="FungiDB:DIURU_002651"/>
<feature type="transmembrane region" description="Helical" evidence="7">
    <location>
        <begin position="195"/>
        <end position="215"/>
    </location>
</feature>
<feature type="transmembrane region" description="Helical" evidence="7">
    <location>
        <begin position="367"/>
        <end position="387"/>
    </location>
</feature>
<dbReference type="GO" id="GO:0005886">
    <property type="term" value="C:plasma membrane"/>
    <property type="evidence" value="ECO:0007669"/>
    <property type="project" value="TreeGrafter"/>
</dbReference>
<feature type="transmembrane region" description="Helical" evidence="7">
    <location>
        <begin position="221"/>
        <end position="242"/>
    </location>
</feature>
<evidence type="ECO:0000313" key="10">
    <source>
        <dbReference type="Proteomes" id="UP000449547"/>
    </source>
</evidence>
<dbReference type="InterPro" id="IPR036259">
    <property type="entry name" value="MFS_trans_sf"/>
</dbReference>
<gene>
    <name evidence="9" type="ORF">DIURU_002651</name>
</gene>
<comment type="similarity">
    <text evidence="2">Belongs to the major facilitator superfamily.</text>
</comment>
<evidence type="ECO:0000313" key="9">
    <source>
        <dbReference type="EMBL" id="KAA8902755.1"/>
    </source>
</evidence>
<feature type="transmembrane region" description="Helical" evidence="7">
    <location>
        <begin position="106"/>
        <end position="123"/>
    </location>
</feature>
<feature type="transmembrane region" description="Helical" evidence="7">
    <location>
        <begin position="135"/>
        <end position="154"/>
    </location>
</feature>
<feature type="compositionally biased region" description="Basic and acidic residues" evidence="6">
    <location>
        <begin position="34"/>
        <end position="49"/>
    </location>
</feature>
<dbReference type="InterPro" id="IPR020846">
    <property type="entry name" value="MFS_dom"/>
</dbReference>
<evidence type="ECO:0000256" key="6">
    <source>
        <dbReference type="SAM" id="MobiDB-lite"/>
    </source>
</evidence>
<dbReference type="InterPro" id="IPR011701">
    <property type="entry name" value="MFS"/>
</dbReference>
<dbReference type="PANTHER" id="PTHR23501:SF198">
    <property type="entry name" value="AZOLE RESISTANCE PROTEIN 1-RELATED"/>
    <property type="match status" value="1"/>
</dbReference>
<dbReference type="OrthoDB" id="10021397at2759"/>
<organism evidence="9 10">
    <name type="scientific">Diutina rugosa</name>
    <name type="common">Yeast</name>
    <name type="synonym">Candida rugosa</name>
    <dbReference type="NCBI Taxonomy" id="5481"/>
    <lineage>
        <taxon>Eukaryota</taxon>
        <taxon>Fungi</taxon>
        <taxon>Dikarya</taxon>
        <taxon>Ascomycota</taxon>
        <taxon>Saccharomycotina</taxon>
        <taxon>Pichiomycetes</taxon>
        <taxon>Debaryomycetaceae</taxon>
        <taxon>Diutina</taxon>
    </lineage>
</organism>
<reference evidence="9 10" key="1">
    <citation type="submission" date="2019-07" db="EMBL/GenBank/DDBJ databases">
        <title>Genome assembly of two rare yeast pathogens: Diutina rugosa and Trichomonascus ciferrii.</title>
        <authorList>
            <person name="Mixao V."/>
            <person name="Saus E."/>
            <person name="Hansen A."/>
            <person name="Lass-Flor C."/>
            <person name="Gabaldon T."/>
        </authorList>
    </citation>
    <scope>NUCLEOTIDE SEQUENCE [LARGE SCALE GENOMIC DNA]</scope>
    <source>
        <strain evidence="9 10">CBS 613</strain>
    </source>
</reference>
<comment type="caution">
    <text evidence="9">The sequence shown here is derived from an EMBL/GenBank/DDBJ whole genome shotgun (WGS) entry which is preliminary data.</text>
</comment>
<dbReference type="Pfam" id="PF07690">
    <property type="entry name" value="MFS_1"/>
    <property type="match status" value="1"/>
</dbReference>
<dbReference type="GeneID" id="54781302"/>
<feature type="domain" description="Major facilitator superfamily (MFS) profile" evidence="8">
    <location>
        <begin position="71"/>
        <end position="569"/>
    </location>
</feature>